<keyword evidence="2 4" id="KW-1133">Transmembrane helix</keyword>
<evidence type="ECO:0000256" key="1">
    <source>
        <dbReference type="ARBA" id="ARBA00022692"/>
    </source>
</evidence>
<dbReference type="PANTHER" id="PTHR12483:SF115">
    <property type="entry name" value="COPPER TRANSPORT PROTEIN"/>
    <property type="match status" value="1"/>
</dbReference>
<dbReference type="GO" id="GO:0016020">
    <property type="term" value="C:membrane"/>
    <property type="evidence" value="ECO:0007669"/>
    <property type="project" value="UniProtKB-SubCell"/>
</dbReference>
<dbReference type="Proteomes" id="UP001208570">
    <property type="component" value="Unassembled WGS sequence"/>
</dbReference>
<dbReference type="EMBL" id="JAODUP010000015">
    <property type="protein sequence ID" value="KAK2168642.1"/>
    <property type="molecule type" value="Genomic_DNA"/>
</dbReference>
<keyword evidence="4" id="KW-0406">Ion transport</keyword>
<protein>
    <recommendedName>
        <fullName evidence="4">Copper transport protein</fullName>
    </recommendedName>
</protein>
<accession>A0AAD9KC70</accession>
<comment type="caution">
    <text evidence="5">The sequence shown here is derived from an EMBL/GenBank/DDBJ whole genome shotgun (WGS) entry which is preliminary data.</text>
</comment>
<sequence>MIIKCISRKTPLNRCCYWQCTMLHLIQTLMHLVQTTISYALMMIFMLFNGWLCISILIGITVGYLMFGWIAYVNRNINIFDHCP</sequence>
<evidence type="ECO:0000256" key="2">
    <source>
        <dbReference type="ARBA" id="ARBA00022989"/>
    </source>
</evidence>
<dbReference type="Pfam" id="PF04145">
    <property type="entry name" value="Ctr"/>
    <property type="match status" value="1"/>
</dbReference>
<keyword evidence="4" id="KW-0187">Copper transport</keyword>
<comment type="subcellular location">
    <subcellularLocation>
        <location evidence="4">Membrane</location>
        <topology evidence="4">Multi-pass membrane protein</topology>
    </subcellularLocation>
</comment>
<evidence type="ECO:0000256" key="3">
    <source>
        <dbReference type="ARBA" id="ARBA00023136"/>
    </source>
</evidence>
<gene>
    <name evidence="5" type="ORF">LSH36_15g08002</name>
</gene>
<dbReference type="InterPro" id="IPR007274">
    <property type="entry name" value="Cop_transporter"/>
</dbReference>
<dbReference type="AlphaFoldDB" id="A0AAD9KC70"/>
<organism evidence="5 6">
    <name type="scientific">Paralvinella palmiformis</name>
    <dbReference type="NCBI Taxonomy" id="53620"/>
    <lineage>
        <taxon>Eukaryota</taxon>
        <taxon>Metazoa</taxon>
        <taxon>Spiralia</taxon>
        <taxon>Lophotrochozoa</taxon>
        <taxon>Annelida</taxon>
        <taxon>Polychaeta</taxon>
        <taxon>Sedentaria</taxon>
        <taxon>Canalipalpata</taxon>
        <taxon>Terebellida</taxon>
        <taxon>Terebelliformia</taxon>
        <taxon>Alvinellidae</taxon>
        <taxon>Paralvinella</taxon>
    </lineage>
</organism>
<feature type="transmembrane region" description="Helical" evidence="4">
    <location>
        <begin position="48"/>
        <end position="72"/>
    </location>
</feature>
<feature type="transmembrane region" description="Helical" evidence="4">
    <location>
        <begin position="21"/>
        <end position="42"/>
    </location>
</feature>
<evidence type="ECO:0000256" key="4">
    <source>
        <dbReference type="RuleBase" id="RU367022"/>
    </source>
</evidence>
<evidence type="ECO:0000313" key="5">
    <source>
        <dbReference type="EMBL" id="KAK2168642.1"/>
    </source>
</evidence>
<keyword evidence="6" id="KW-1185">Reference proteome</keyword>
<comment type="similarity">
    <text evidence="4">Belongs to the copper transporter (Ctr) (TC 1.A.56) family. SLC31A subfamily.</text>
</comment>
<name>A0AAD9KC70_9ANNE</name>
<keyword evidence="3 4" id="KW-0472">Membrane</keyword>
<keyword evidence="4" id="KW-0813">Transport</keyword>
<dbReference type="PANTHER" id="PTHR12483">
    <property type="entry name" value="SOLUTE CARRIER FAMILY 31 COPPER TRANSPORTERS"/>
    <property type="match status" value="1"/>
</dbReference>
<keyword evidence="1 4" id="KW-0812">Transmembrane</keyword>
<dbReference type="GO" id="GO:0005375">
    <property type="term" value="F:copper ion transmembrane transporter activity"/>
    <property type="evidence" value="ECO:0007669"/>
    <property type="project" value="UniProtKB-UniRule"/>
</dbReference>
<keyword evidence="4" id="KW-0186">Copper</keyword>
<proteinExistence type="inferred from homology"/>
<reference evidence="5" key="1">
    <citation type="journal article" date="2023" name="Mol. Biol. Evol.">
        <title>Third-Generation Sequencing Reveals the Adaptive Role of the Epigenome in Three Deep-Sea Polychaetes.</title>
        <authorList>
            <person name="Perez M."/>
            <person name="Aroh O."/>
            <person name="Sun Y."/>
            <person name="Lan Y."/>
            <person name="Juniper S.K."/>
            <person name="Young C.R."/>
            <person name="Angers B."/>
            <person name="Qian P.Y."/>
        </authorList>
    </citation>
    <scope>NUCLEOTIDE SEQUENCE</scope>
    <source>
        <strain evidence="5">P08H-3</strain>
    </source>
</reference>
<evidence type="ECO:0000313" key="6">
    <source>
        <dbReference type="Proteomes" id="UP001208570"/>
    </source>
</evidence>